<feature type="domain" description="Rhodanese" evidence="3">
    <location>
        <begin position="12"/>
        <end position="136"/>
    </location>
</feature>
<dbReference type="InterPro" id="IPR017582">
    <property type="entry name" value="SelU"/>
</dbReference>
<sequence length="367" mass="40410">MPETLADYRSLFLNAVPMMDVRAPVEFAQGAFPGVVNRPLMDDGERQQVGTCYKQQGQQAAIALGHTLVSGATKRARIAAWAAFAQAHPDGVLYCFRGGLRSQIVQQWLQGEAGIAYPRVEGGYKAMRGFLLQTTQEAAAQCAFHVLSGLTGTGKTEVLAALAGGLDLEGHANHRGSSFGARATAQPAQIDFENRLAVDILRQRAGGQHRFVVEDEGRHVGTCSVPLELRLRLEQVPLVCLTDSFEARVDRILQDYVVQQAADFVAVHGAEQGAERFEARLLESLARLAKRLGGAQYQLLQGVMREALAAQRDTGRVDGHRDWIAVLMREYYDPMYAYQRQSRAARVVFEGDRAAVLDYLRERLAAR</sequence>
<comment type="function">
    <text evidence="2">Involved in the post-transcriptional modification of the uridine at the wobble position (U34) of tRNA(Lys), tRNA(Glu) and tRNA(Gln). Catalyzes the conversion of 2-thiouridine (S2U-RNA) to 2-selenouridine (Se2U-RNA). Acts in a two-step process involving geranylation of 2-thiouridine (S2U) to S-geranyl-2-thiouridine (geS2U) and subsequent selenation of the latter derivative to 2-selenouridine (Se2U) in the tRNA chain.</text>
</comment>
<keyword evidence="2" id="KW-0808">Transferase</keyword>
<comment type="caution">
    <text evidence="4">The sequence shown here is derived from an EMBL/GenBank/DDBJ whole genome shotgun (WGS) entry which is preliminary data.</text>
</comment>
<dbReference type="InterPro" id="IPR001763">
    <property type="entry name" value="Rhodanese-like_dom"/>
</dbReference>
<proteinExistence type="inferred from homology"/>
<dbReference type="InterPro" id="IPR036873">
    <property type="entry name" value="Rhodanese-like_dom_sf"/>
</dbReference>
<dbReference type="GO" id="GO:0002098">
    <property type="term" value="P:tRNA wobble uridine modification"/>
    <property type="evidence" value="ECO:0007669"/>
    <property type="project" value="UniProtKB-UniRule"/>
</dbReference>
<evidence type="ECO:0000256" key="1">
    <source>
        <dbReference type="ARBA" id="ARBA00023266"/>
    </source>
</evidence>
<dbReference type="InterPro" id="IPR027417">
    <property type="entry name" value="P-loop_NTPase"/>
</dbReference>
<dbReference type="SUPFAM" id="SSF52821">
    <property type="entry name" value="Rhodanese/Cell cycle control phosphatase"/>
    <property type="match status" value="1"/>
</dbReference>
<dbReference type="PANTHER" id="PTHR30401">
    <property type="entry name" value="TRNA 2-SELENOURIDINE SYNTHASE"/>
    <property type="match status" value="1"/>
</dbReference>
<evidence type="ECO:0000259" key="3">
    <source>
        <dbReference type="PROSITE" id="PS50206"/>
    </source>
</evidence>
<dbReference type="NCBIfam" id="TIGR03167">
    <property type="entry name" value="tRNA_sel_U_synt"/>
    <property type="match status" value="1"/>
</dbReference>
<dbReference type="RefSeq" id="WP_114466839.1">
    <property type="nucleotide sequence ID" value="NZ_QPJK01000001.1"/>
</dbReference>
<dbReference type="Gene3D" id="3.40.250.10">
    <property type="entry name" value="Rhodanese-like domain"/>
    <property type="match status" value="1"/>
</dbReference>
<dbReference type="Proteomes" id="UP000252884">
    <property type="component" value="Unassembled WGS sequence"/>
</dbReference>
<dbReference type="EC" id="2.9.1.3" evidence="2"/>
<dbReference type="InterPro" id="IPR058840">
    <property type="entry name" value="AAA_SelU"/>
</dbReference>
<keyword evidence="5" id="KW-1185">Reference proteome</keyword>
<dbReference type="SMART" id="SM00450">
    <property type="entry name" value="RHOD"/>
    <property type="match status" value="1"/>
</dbReference>
<dbReference type="GO" id="GO:0016765">
    <property type="term" value="F:transferase activity, transferring alkyl or aryl (other than methyl) groups"/>
    <property type="evidence" value="ECO:0007669"/>
    <property type="project" value="UniProtKB-UniRule"/>
</dbReference>
<gene>
    <name evidence="2" type="primary">selU</name>
    <name evidence="4" type="ORF">DES41_1011022</name>
</gene>
<reference evidence="4 5" key="1">
    <citation type="submission" date="2018-07" db="EMBL/GenBank/DDBJ databases">
        <title>Genomic Encyclopedia of Type Strains, Phase IV (KMG-IV): sequencing the most valuable type-strain genomes for metagenomic binning, comparative biology and taxonomic classification.</title>
        <authorList>
            <person name="Goeker M."/>
        </authorList>
    </citation>
    <scope>NUCLEOTIDE SEQUENCE [LARGE SCALE GENOMIC DNA]</scope>
    <source>
        <strain evidence="4 5">DSM 21634</strain>
    </source>
</reference>
<comment type="catalytic activity">
    <reaction evidence="2">
        <text>5-methylaminomethyl-2-thiouridine(34) in tRNA + selenophosphate + (2E)-geranyl diphosphate + H2O + H(+) = 5-methylaminomethyl-2-selenouridine(34) in tRNA + (2E)-thiogeraniol + phosphate + diphosphate</text>
        <dbReference type="Rhea" id="RHEA:42716"/>
        <dbReference type="Rhea" id="RHEA-COMP:10195"/>
        <dbReference type="Rhea" id="RHEA-COMP:10196"/>
        <dbReference type="ChEBI" id="CHEBI:15377"/>
        <dbReference type="ChEBI" id="CHEBI:15378"/>
        <dbReference type="ChEBI" id="CHEBI:16144"/>
        <dbReference type="ChEBI" id="CHEBI:33019"/>
        <dbReference type="ChEBI" id="CHEBI:43474"/>
        <dbReference type="ChEBI" id="CHEBI:58057"/>
        <dbReference type="ChEBI" id="CHEBI:74455"/>
        <dbReference type="ChEBI" id="CHEBI:82743"/>
        <dbReference type="ChEBI" id="CHEBI:143703"/>
        <dbReference type="EC" id="2.9.1.3"/>
    </reaction>
</comment>
<dbReference type="OrthoDB" id="9808735at2"/>
<comment type="catalytic activity">
    <reaction evidence="2">
        <text>5-methylaminomethyl-S-(2E)-geranyl-thiouridine(34) in tRNA + selenophosphate + H(+) = 5-methylaminomethyl-2-(Se-phospho)selenouridine(34) in tRNA + (2E)-thiogeraniol</text>
        <dbReference type="Rhea" id="RHEA:60172"/>
        <dbReference type="Rhea" id="RHEA-COMP:14654"/>
        <dbReference type="Rhea" id="RHEA-COMP:15523"/>
        <dbReference type="ChEBI" id="CHEBI:15378"/>
        <dbReference type="ChEBI" id="CHEBI:16144"/>
        <dbReference type="ChEBI" id="CHEBI:140632"/>
        <dbReference type="ChEBI" id="CHEBI:143702"/>
        <dbReference type="ChEBI" id="CHEBI:143703"/>
    </reaction>
</comment>
<evidence type="ECO:0000313" key="5">
    <source>
        <dbReference type="Proteomes" id="UP000252884"/>
    </source>
</evidence>
<dbReference type="NCBIfam" id="NF008751">
    <property type="entry name" value="PRK11784.1-3"/>
    <property type="match status" value="1"/>
</dbReference>
<dbReference type="EMBL" id="QPJK01000001">
    <property type="protein sequence ID" value="RCW76416.1"/>
    <property type="molecule type" value="Genomic_DNA"/>
</dbReference>
<dbReference type="GO" id="GO:0043828">
    <property type="term" value="F:tRNA 2-selenouridine synthase activity"/>
    <property type="evidence" value="ECO:0007669"/>
    <property type="project" value="UniProtKB-EC"/>
</dbReference>
<protein>
    <recommendedName>
        <fullName evidence="2">tRNA 2-selenouridine synthase</fullName>
        <ecNumber evidence="2">2.9.1.3</ecNumber>
    </recommendedName>
</protein>
<dbReference type="PROSITE" id="PS50206">
    <property type="entry name" value="RHODANESE_3"/>
    <property type="match status" value="1"/>
</dbReference>
<evidence type="ECO:0000256" key="2">
    <source>
        <dbReference type="HAMAP-Rule" id="MF_01622"/>
    </source>
</evidence>
<evidence type="ECO:0000313" key="4">
    <source>
        <dbReference type="EMBL" id="RCW76416.1"/>
    </source>
</evidence>
<dbReference type="Pfam" id="PF26341">
    <property type="entry name" value="AAA_SelU"/>
    <property type="match status" value="1"/>
</dbReference>
<comment type="subunit">
    <text evidence="2">Monomer.</text>
</comment>
<dbReference type="AlphaFoldDB" id="A0A368YAP7"/>
<dbReference type="PANTHER" id="PTHR30401:SF0">
    <property type="entry name" value="TRNA 2-SELENOURIDINE SYNTHASE"/>
    <property type="match status" value="1"/>
</dbReference>
<dbReference type="HAMAP" id="MF_01622">
    <property type="entry name" value="tRNA_sel_U_synth"/>
    <property type="match status" value="1"/>
</dbReference>
<comment type="similarity">
    <text evidence="2">Belongs to the SelU family.</text>
</comment>
<feature type="active site" description="S-selanylcysteine intermediate" evidence="2">
    <location>
        <position position="95"/>
    </location>
</feature>
<dbReference type="SUPFAM" id="SSF52540">
    <property type="entry name" value="P-loop containing nucleoside triphosphate hydrolases"/>
    <property type="match status" value="1"/>
</dbReference>
<comment type="catalytic activity">
    <reaction evidence="2">
        <text>5-methylaminomethyl-2-(Se-phospho)selenouridine(34) in tRNA + H2O = 5-methylaminomethyl-2-selenouridine(34) in tRNA + phosphate</text>
        <dbReference type="Rhea" id="RHEA:60176"/>
        <dbReference type="Rhea" id="RHEA-COMP:10196"/>
        <dbReference type="Rhea" id="RHEA-COMP:15523"/>
        <dbReference type="ChEBI" id="CHEBI:15377"/>
        <dbReference type="ChEBI" id="CHEBI:43474"/>
        <dbReference type="ChEBI" id="CHEBI:82743"/>
        <dbReference type="ChEBI" id="CHEBI:143702"/>
    </reaction>
</comment>
<comment type="catalytic activity">
    <reaction evidence="2">
        <text>5-methylaminomethyl-2-thiouridine(34) in tRNA + (2E)-geranyl diphosphate = 5-methylaminomethyl-S-(2E)-geranyl-thiouridine(34) in tRNA + diphosphate</text>
        <dbReference type="Rhea" id="RHEA:14085"/>
        <dbReference type="Rhea" id="RHEA-COMP:10195"/>
        <dbReference type="Rhea" id="RHEA-COMP:14654"/>
        <dbReference type="ChEBI" id="CHEBI:33019"/>
        <dbReference type="ChEBI" id="CHEBI:58057"/>
        <dbReference type="ChEBI" id="CHEBI:74455"/>
        <dbReference type="ChEBI" id="CHEBI:140632"/>
    </reaction>
</comment>
<accession>A0A368YAP7</accession>
<keyword evidence="1 2" id="KW-0711">Selenium</keyword>
<name>A0A368YAP7_9BURK</name>
<organism evidence="4 5">
    <name type="scientific">Pseudorhodoferax soli</name>
    <dbReference type="NCBI Taxonomy" id="545864"/>
    <lineage>
        <taxon>Bacteria</taxon>
        <taxon>Pseudomonadati</taxon>
        <taxon>Pseudomonadota</taxon>
        <taxon>Betaproteobacteria</taxon>
        <taxon>Burkholderiales</taxon>
        <taxon>Comamonadaceae</taxon>
    </lineage>
</organism>